<sequence>MSRCHCIYLMYCTGFEQASQCPVSMSPFTQFFFKTMHIMCCNNFITQCIPLFHHSMCKIVFSTFCV</sequence>
<dbReference type="Proteomes" id="UP000324222">
    <property type="component" value="Unassembled WGS sequence"/>
</dbReference>
<protein>
    <submittedName>
        <fullName evidence="1">Uncharacterized protein</fullName>
    </submittedName>
</protein>
<comment type="caution">
    <text evidence="1">The sequence shown here is derived from an EMBL/GenBank/DDBJ whole genome shotgun (WGS) entry which is preliminary data.</text>
</comment>
<evidence type="ECO:0000313" key="2">
    <source>
        <dbReference type="Proteomes" id="UP000324222"/>
    </source>
</evidence>
<proteinExistence type="predicted"/>
<organism evidence="1 2">
    <name type="scientific">Portunus trituberculatus</name>
    <name type="common">Swimming crab</name>
    <name type="synonym">Neptunus trituberculatus</name>
    <dbReference type="NCBI Taxonomy" id="210409"/>
    <lineage>
        <taxon>Eukaryota</taxon>
        <taxon>Metazoa</taxon>
        <taxon>Ecdysozoa</taxon>
        <taxon>Arthropoda</taxon>
        <taxon>Crustacea</taxon>
        <taxon>Multicrustacea</taxon>
        <taxon>Malacostraca</taxon>
        <taxon>Eumalacostraca</taxon>
        <taxon>Eucarida</taxon>
        <taxon>Decapoda</taxon>
        <taxon>Pleocyemata</taxon>
        <taxon>Brachyura</taxon>
        <taxon>Eubrachyura</taxon>
        <taxon>Portunoidea</taxon>
        <taxon>Portunidae</taxon>
        <taxon>Portuninae</taxon>
        <taxon>Portunus</taxon>
    </lineage>
</organism>
<gene>
    <name evidence="1" type="ORF">E2C01_035715</name>
</gene>
<name>A0A5B7F507_PORTR</name>
<keyword evidence="2" id="KW-1185">Reference proteome</keyword>
<evidence type="ECO:0000313" key="1">
    <source>
        <dbReference type="EMBL" id="MPC42101.1"/>
    </source>
</evidence>
<dbReference type="EMBL" id="VSRR010005310">
    <property type="protein sequence ID" value="MPC42101.1"/>
    <property type="molecule type" value="Genomic_DNA"/>
</dbReference>
<reference evidence="1 2" key="1">
    <citation type="submission" date="2019-05" db="EMBL/GenBank/DDBJ databases">
        <title>Another draft genome of Portunus trituberculatus and its Hox gene families provides insights of decapod evolution.</title>
        <authorList>
            <person name="Jeong J.-H."/>
            <person name="Song I."/>
            <person name="Kim S."/>
            <person name="Choi T."/>
            <person name="Kim D."/>
            <person name="Ryu S."/>
            <person name="Kim W."/>
        </authorList>
    </citation>
    <scope>NUCLEOTIDE SEQUENCE [LARGE SCALE GENOMIC DNA]</scope>
    <source>
        <tissue evidence="1">Muscle</tissue>
    </source>
</reference>
<dbReference type="AlphaFoldDB" id="A0A5B7F507"/>
<accession>A0A5B7F507</accession>